<accession>A0A5E4R1Q7</accession>
<reference evidence="1 2" key="1">
    <citation type="submission" date="2017-07" db="EMBL/GenBank/DDBJ databases">
        <authorList>
            <person name="Talla V."/>
            <person name="Backstrom N."/>
        </authorList>
    </citation>
    <scope>NUCLEOTIDE SEQUENCE [LARGE SCALE GENOMIC DNA]</scope>
</reference>
<keyword evidence="2" id="KW-1185">Reference proteome</keyword>
<evidence type="ECO:0000313" key="1">
    <source>
        <dbReference type="EMBL" id="VVD03800.1"/>
    </source>
</evidence>
<dbReference type="Proteomes" id="UP000324832">
    <property type="component" value="Unassembled WGS sequence"/>
</dbReference>
<dbReference type="AlphaFoldDB" id="A0A5E4R1Q7"/>
<name>A0A5E4R1Q7_9NEOP</name>
<gene>
    <name evidence="1" type="ORF">LSINAPIS_LOCUS13716</name>
</gene>
<protein>
    <submittedName>
        <fullName evidence="1">Uncharacterized protein</fullName>
    </submittedName>
</protein>
<organism evidence="1 2">
    <name type="scientific">Leptidea sinapis</name>
    <dbReference type="NCBI Taxonomy" id="189913"/>
    <lineage>
        <taxon>Eukaryota</taxon>
        <taxon>Metazoa</taxon>
        <taxon>Ecdysozoa</taxon>
        <taxon>Arthropoda</taxon>
        <taxon>Hexapoda</taxon>
        <taxon>Insecta</taxon>
        <taxon>Pterygota</taxon>
        <taxon>Neoptera</taxon>
        <taxon>Endopterygota</taxon>
        <taxon>Lepidoptera</taxon>
        <taxon>Glossata</taxon>
        <taxon>Ditrysia</taxon>
        <taxon>Papilionoidea</taxon>
        <taxon>Pieridae</taxon>
        <taxon>Dismorphiinae</taxon>
        <taxon>Leptidea</taxon>
    </lineage>
</organism>
<evidence type="ECO:0000313" key="2">
    <source>
        <dbReference type="Proteomes" id="UP000324832"/>
    </source>
</evidence>
<proteinExistence type="predicted"/>
<dbReference type="EMBL" id="FZQP02006804">
    <property type="protein sequence ID" value="VVD03800.1"/>
    <property type="molecule type" value="Genomic_DNA"/>
</dbReference>
<sequence length="64" mass="7595">MVPNFKPYRPDDQFIYADADMKDYGPINYKAASIYAQMKKVKDQQKMQEIYDKQNPDDDILTLE</sequence>